<dbReference type="InterPro" id="IPR036875">
    <property type="entry name" value="Znf_CCHC_sf"/>
</dbReference>
<evidence type="ECO:0000259" key="7">
    <source>
        <dbReference type="PROSITE" id="PS50158"/>
    </source>
</evidence>
<evidence type="ECO:0000259" key="8">
    <source>
        <dbReference type="PROSITE" id="PS51462"/>
    </source>
</evidence>
<keyword evidence="6" id="KW-0862">Zinc</keyword>
<accession>A0A7L9AXC0</accession>
<dbReference type="PANTHER" id="PTHR21340:SF0">
    <property type="entry name" value="BIS(5'-NUCLEOSYL)-TETRAPHOSPHATASE [ASYMMETRICAL]"/>
    <property type="match status" value="1"/>
</dbReference>
<sequence length="276" mass="33117">MENHKEHSKKDIICINCGYTGHTSKNCNFPITSFGILAHKFLNDQQYYLMVQRKDTLCYTEFIRGKYDIKNIRYISKLLRNMTKNEHTKLLTNDFDYLWNSMWVNNSNNMRKEYNSSTQKFKALKSGYKIKSNSQIIDVSLETLIGDDCLPETEWEFPKGRRKINEKDIHCALREFEEESGIKKTLLIVEDNCKQYEEIFIGNNNLRYRNIFYLASYTKNNIHEEFFSVKNNDQIKEIRDVKWFQYDEVCQKIVKKVEKFELFKRIHSQILKTKNI</sequence>
<organism evidence="9 10">
    <name type="scientific">Pyramimonas orientalis virus 01B</name>
    <dbReference type="NCBI Taxonomy" id="3134525"/>
    <lineage>
        <taxon>Viruses</taxon>
        <taxon>Varidnaviria</taxon>
        <taxon>Bamfordvirae</taxon>
        <taxon>Nucleocytoviricota</taxon>
        <taxon>Megaviricetes</taxon>
        <taxon>Imitervirales</taxon>
        <taxon>Allomimiviridae</taxon>
        <taxon>Heliosvirus</taxon>
        <taxon>Heliosvirus raunefjordenense</taxon>
    </lineage>
</organism>
<dbReference type="InterPro" id="IPR051325">
    <property type="entry name" value="Nudix_hydrolase_domain"/>
</dbReference>
<comment type="cofactor">
    <cofactor evidence="2">
        <name>Mg(2+)</name>
        <dbReference type="ChEBI" id="CHEBI:18420"/>
    </cofactor>
</comment>
<protein>
    <submittedName>
        <fullName evidence="9">mRNA-decapping protein g5R</fullName>
    </submittedName>
</protein>
<feature type="domain" description="CCHC-type" evidence="7">
    <location>
        <begin position="14"/>
        <end position="27"/>
    </location>
</feature>
<evidence type="ECO:0000256" key="1">
    <source>
        <dbReference type="ARBA" id="ARBA00001936"/>
    </source>
</evidence>
<dbReference type="EMBL" id="MT663534">
    <property type="protein sequence ID" value="QOI90179.1"/>
    <property type="molecule type" value="Genomic_DNA"/>
</dbReference>
<dbReference type="GO" id="GO:0008270">
    <property type="term" value="F:zinc ion binding"/>
    <property type="evidence" value="ECO:0007669"/>
    <property type="project" value="UniProtKB-KW"/>
</dbReference>
<dbReference type="Pfam" id="PF00293">
    <property type="entry name" value="NUDIX"/>
    <property type="match status" value="1"/>
</dbReference>
<dbReference type="Proteomes" id="UP001162120">
    <property type="component" value="Segment"/>
</dbReference>
<dbReference type="InterPro" id="IPR001878">
    <property type="entry name" value="Znf_CCHC"/>
</dbReference>
<dbReference type="GO" id="GO:0006167">
    <property type="term" value="P:AMP biosynthetic process"/>
    <property type="evidence" value="ECO:0007669"/>
    <property type="project" value="TreeGrafter"/>
</dbReference>
<dbReference type="InterPro" id="IPR000086">
    <property type="entry name" value="NUDIX_hydrolase_dom"/>
</dbReference>
<dbReference type="GO" id="GO:0006754">
    <property type="term" value="P:ATP biosynthetic process"/>
    <property type="evidence" value="ECO:0007669"/>
    <property type="project" value="TreeGrafter"/>
</dbReference>
<dbReference type="PROSITE" id="PS50158">
    <property type="entry name" value="ZF_CCHC"/>
    <property type="match status" value="1"/>
</dbReference>
<dbReference type="InterPro" id="IPR015797">
    <property type="entry name" value="NUDIX_hydrolase-like_dom_sf"/>
</dbReference>
<dbReference type="PROSITE" id="PS51462">
    <property type="entry name" value="NUDIX"/>
    <property type="match status" value="1"/>
</dbReference>
<dbReference type="GO" id="GO:0003676">
    <property type="term" value="F:nucleic acid binding"/>
    <property type="evidence" value="ECO:0007669"/>
    <property type="project" value="InterPro"/>
</dbReference>
<name>A0A7L9AXC0_9VIRU</name>
<evidence type="ECO:0000313" key="10">
    <source>
        <dbReference type="Proteomes" id="UP001162120"/>
    </source>
</evidence>
<evidence type="ECO:0000256" key="5">
    <source>
        <dbReference type="ARBA" id="ARBA00023211"/>
    </source>
</evidence>
<dbReference type="PROSITE" id="PS00893">
    <property type="entry name" value="NUDIX_BOX"/>
    <property type="match status" value="1"/>
</dbReference>
<evidence type="ECO:0000256" key="4">
    <source>
        <dbReference type="ARBA" id="ARBA00022842"/>
    </source>
</evidence>
<reference evidence="9" key="1">
    <citation type="submission" date="2020-06" db="EMBL/GenBank/DDBJ databases">
        <title>Lateral gene transfer of anion-conducting channel rhodopsins between green algae and giant viruses.</title>
        <authorList>
            <person name="Rozenberg A."/>
            <person name="Oppermann J."/>
            <person name="Wietek J."/>
            <person name="Fernandez Lahore R.G."/>
            <person name="Sandaa R.-A."/>
            <person name="Bratbak G."/>
            <person name="Hegemann P."/>
            <person name="Beja O."/>
        </authorList>
    </citation>
    <scope>NUCLEOTIDE SEQUENCE</scope>
    <source>
        <strain evidence="9">01B</strain>
    </source>
</reference>
<keyword evidence="10" id="KW-1185">Reference proteome</keyword>
<dbReference type="InterPro" id="IPR020084">
    <property type="entry name" value="NUDIX_hydrolase_CS"/>
</dbReference>
<dbReference type="SUPFAM" id="SSF57756">
    <property type="entry name" value="Retrovirus zinc finger-like domains"/>
    <property type="match status" value="1"/>
</dbReference>
<dbReference type="SUPFAM" id="SSF55811">
    <property type="entry name" value="Nudix"/>
    <property type="match status" value="1"/>
</dbReference>
<keyword evidence="3" id="KW-0378">Hydrolase</keyword>
<comment type="cofactor">
    <cofactor evidence="1">
        <name>Mn(2+)</name>
        <dbReference type="ChEBI" id="CHEBI:29035"/>
    </cofactor>
</comment>
<feature type="domain" description="Nudix hydrolase" evidence="8">
    <location>
        <begin position="29"/>
        <end position="266"/>
    </location>
</feature>
<dbReference type="GO" id="GO:0004081">
    <property type="term" value="F:bis(5'-nucleosyl)-tetraphosphatase (asymmetrical) activity"/>
    <property type="evidence" value="ECO:0007669"/>
    <property type="project" value="TreeGrafter"/>
</dbReference>
<evidence type="ECO:0000256" key="3">
    <source>
        <dbReference type="ARBA" id="ARBA00022801"/>
    </source>
</evidence>
<evidence type="ECO:0000256" key="2">
    <source>
        <dbReference type="ARBA" id="ARBA00001946"/>
    </source>
</evidence>
<gene>
    <name evidence="9" type="ORF">HWQ62_00042</name>
</gene>
<dbReference type="Gene3D" id="3.90.79.10">
    <property type="entry name" value="Nucleoside Triphosphate Pyrophosphohydrolase"/>
    <property type="match status" value="1"/>
</dbReference>
<evidence type="ECO:0000256" key="6">
    <source>
        <dbReference type="PROSITE-ProRule" id="PRU00047"/>
    </source>
</evidence>
<dbReference type="PANTHER" id="PTHR21340">
    <property type="entry name" value="DIADENOSINE 5,5-P1,P4-TETRAPHOSPHATE PYROPHOSPHOHYDROLASE MUTT"/>
    <property type="match status" value="1"/>
</dbReference>
<keyword evidence="4" id="KW-0460">Magnesium</keyword>
<evidence type="ECO:0000313" key="9">
    <source>
        <dbReference type="EMBL" id="QOI90179.1"/>
    </source>
</evidence>
<proteinExistence type="predicted"/>
<keyword evidence="6" id="KW-0863">Zinc-finger</keyword>
<keyword evidence="5" id="KW-0464">Manganese</keyword>
<keyword evidence="6" id="KW-0479">Metal-binding</keyword>